<dbReference type="InterPro" id="IPR016977">
    <property type="entry name" value="ComGF"/>
</dbReference>
<keyword evidence="2" id="KW-1185">Reference proteome</keyword>
<dbReference type="EMBL" id="VUNM01000002">
    <property type="protein sequence ID" value="MST88432.1"/>
    <property type="molecule type" value="Genomic_DNA"/>
</dbReference>
<dbReference type="NCBIfam" id="TIGR02532">
    <property type="entry name" value="IV_pilin_GFxxxE"/>
    <property type="match status" value="1"/>
</dbReference>
<organism evidence="1 2">
    <name type="scientific">Sharpea porci</name>
    <dbReference type="NCBI Taxonomy" id="2652286"/>
    <lineage>
        <taxon>Bacteria</taxon>
        <taxon>Bacillati</taxon>
        <taxon>Bacillota</taxon>
        <taxon>Erysipelotrichia</taxon>
        <taxon>Erysipelotrichales</taxon>
        <taxon>Coprobacillaceae</taxon>
        <taxon>Sharpea</taxon>
    </lineage>
</organism>
<proteinExistence type="predicted"/>
<dbReference type="Pfam" id="PF15980">
    <property type="entry name" value="ComGF"/>
    <property type="match status" value="1"/>
</dbReference>
<dbReference type="PROSITE" id="PS00409">
    <property type="entry name" value="PROKAR_NTER_METHYL"/>
    <property type="match status" value="1"/>
</dbReference>
<evidence type="ECO:0000313" key="1">
    <source>
        <dbReference type="EMBL" id="MST88432.1"/>
    </source>
</evidence>
<accession>A0A844FSJ7</accession>
<dbReference type="InterPro" id="IPR012902">
    <property type="entry name" value="N_methyl_site"/>
</dbReference>
<reference evidence="1 2" key="1">
    <citation type="submission" date="2019-08" db="EMBL/GenBank/DDBJ databases">
        <title>In-depth cultivation of the pig gut microbiome towards novel bacterial diversity and tailored functional studies.</title>
        <authorList>
            <person name="Wylensek D."/>
            <person name="Hitch T.C.A."/>
            <person name="Clavel T."/>
        </authorList>
    </citation>
    <scope>NUCLEOTIDE SEQUENCE [LARGE SCALE GENOMIC DNA]</scope>
    <source>
        <strain evidence="1 2">CA-Schmier-601-WT-3</strain>
    </source>
</reference>
<sequence length="146" mass="17213">MYNRKGFTLVEMLLALSITVLVTSTAYSMIRALKIPKVQLDSDVSVGVKQLSDYLMTGVVESHNVELVYKDRENQEFRVFLNDHRLVKTPGYETLIMNIDEISFFEENDFLFIRIKRGHREFEYLIGDLYEKNSREIEEEHEEEIP</sequence>
<gene>
    <name evidence="1" type="ORF">FYJ79_02350</name>
</gene>
<comment type="caution">
    <text evidence="1">The sequence shown here is derived from an EMBL/GenBank/DDBJ whole genome shotgun (WGS) entry which is preliminary data.</text>
</comment>
<dbReference type="AlphaFoldDB" id="A0A844FSJ7"/>
<protein>
    <submittedName>
        <fullName evidence="1">Prepilin-type N-terminal cleavage/methylation domain-containing protein</fullName>
    </submittedName>
</protein>
<dbReference type="Proteomes" id="UP000442619">
    <property type="component" value="Unassembled WGS sequence"/>
</dbReference>
<dbReference type="Pfam" id="PF07963">
    <property type="entry name" value="N_methyl"/>
    <property type="match status" value="1"/>
</dbReference>
<evidence type="ECO:0000313" key="2">
    <source>
        <dbReference type="Proteomes" id="UP000442619"/>
    </source>
</evidence>
<name>A0A844FSJ7_9FIRM</name>